<keyword evidence="2" id="KW-0677">Repeat</keyword>
<evidence type="ECO:0000256" key="1">
    <source>
        <dbReference type="ARBA" id="ARBA00022574"/>
    </source>
</evidence>
<evidence type="ECO:0000313" key="4">
    <source>
        <dbReference type="EMBL" id="SSX00068.1"/>
    </source>
</evidence>
<dbReference type="InterPro" id="IPR020472">
    <property type="entry name" value="WD40_PAC1"/>
</dbReference>
<feature type="repeat" description="WD" evidence="3">
    <location>
        <begin position="130"/>
        <end position="164"/>
    </location>
</feature>
<feature type="repeat" description="WD" evidence="3">
    <location>
        <begin position="88"/>
        <end position="129"/>
    </location>
</feature>
<sequence length="415" mass="46204">MRLQKIYLRYYPPGLGLCYTKGKSEETKMIDLIELNALTDLEELAFKIEASEPLLGKSVHLQVLDALRKLQDRQKEPIKSKFYLYKTLVTHILPLTNISFDKQGQYCITGSYDRTCCVWNVDTGTEVSVLRGHENVVFSVGFNFPRCDRIVTGSFDKTSKIWNVPGNCLSTLYGHIAEVVASEFSPNSELVASCSMDGTARVFHAETAQETHLLKEHKAEVIAARFDKTGTLLLTGSFDETAIVWDLRAKEPALTLRGHEAELSNCIWNFTCTNVATGSLDKTARIWDLRNINYSYALIGHKDEVLDIAFDYPGNRLATASSDCTAKIWDLTSNFELLAIMAGHIDEVSKVMFSPSGGLLLTASADKTARIWNATSGICTQILSGHDAEVFSCQFSYIGDAIVTCSKDNTCKIWR</sequence>
<dbReference type="PROSITE" id="PS00678">
    <property type="entry name" value="WD_REPEATS_1"/>
    <property type="match status" value="6"/>
</dbReference>
<dbReference type="SUPFAM" id="SSF50998">
    <property type="entry name" value="Quinoprotein alcohol dehydrogenase-like"/>
    <property type="match status" value="1"/>
</dbReference>
<accession>A0A336K8U9</accession>
<dbReference type="AlphaFoldDB" id="A0A336K8U9"/>
<dbReference type="InterPro" id="IPR011047">
    <property type="entry name" value="Quinoprotein_ADH-like_sf"/>
</dbReference>
<dbReference type="InterPro" id="IPR036322">
    <property type="entry name" value="WD40_repeat_dom_sf"/>
</dbReference>
<dbReference type="Gene3D" id="2.130.10.10">
    <property type="entry name" value="YVTN repeat-like/Quinoprotein amine dehydrogenase"/>
    <property type="match status" value="3"/>
</dbReference>
<dbReference type="PANTHER" id="PTHR19848:SF8">
    <property type="entry name" value="F-BOX AND WD REPEAT DOMAIN CONTAINING 7"/>
    <property type="match status" value="1"/>
</dbReference>
<protein>
    <submittedName>
        <fullName evidence="4">CSON001507 protein</fullName>
    </submittedName>
</protein>
<dbReference type="VEuPathDB" id="VectorBase:CSON001507"/>
<organism evidence="4">
    <name type="scientific">Culicoides sonorensis</name>
    <name type="common">Biting midge</name>
    <dbReference type="NCBI Taxonomy" id="179676"/>
    <lineage>
        <taxon>Eukaryota</taxon>
        <taxon>Metazoa</taxon>
        <taxon>Ecdysozoa</taxon>
        <taxon>Arthropoda</taxon>
        <taxon>Hexapoda</taxon>
        <taxon>Insecta</taxon>
        <taxon>Pterygota</taxon>
        <taxon>Neoptera</taxon>
        <taxon>Endopterygota</taxon>
        <taxon>Diptera</taxon>
        <taxon>Nematocera</taxon>
        <taxon>Chironomoidea</taxon>
        <taxon>Ceratopogonidae</taxon>
        <taxon>Ceratopogoninae</taxon>
        <taxon>Culicoides</taxon>
        <taxon>Monoculicoides</taxon>
    </lineage>
</organism>
<feature type="repeat" description="WD" evidence="3">
    <location>
        <begin position="298"/>
        <end position="339"/>
    </location>
</feature>
<evidence type="ECO:0000256" key="2">
    <source>
        <dbReference type="ARBA" id="ARBA00022737"/>
    </source>
</evidence>
<dbReference type="InterPro" id="IPR015943">
    <property type="entry name" value="WD40/YVTN_repeat-like_dom_sf"/>
</dbReference>
<dbReference type="SMART" id="SM00320">
    <property type="entry name" value="WD40"/>
    <property type="match status" value="8"/>
</dbReference>
<name>A0A336K8U9_CULSO</name>
<reference evidence="4" key="1">
    <citation type="submission" date="2018-04" db="EMBL/GenBank/DDBJ databases">
        <authorList>
            <person name="Go L.Y."/>
            <person name="Mitchell J.A."/>
        </authorList>
    </citation>
    <scope>NUCLEOTIDE SEQUENCE</scope>
    <source>
        <tissue evidence="4">Whole organism</tissue>
    </source>
</reference>
<feature type="repeat" description="WD" evidence="3">
    <location>
        <begin position="256"/>
        <end position="297"/>
    </location>
</feature>
<keyword evidence="1 3" id="KW-0853">WD repeat</keyword>
<dbReference type="Pfam" id="PF00400">
    <property type="entry name" value="WD40"/>
    <property type="match status" value="8"/>
</dbReference>
<reference evidence="5" key="2">
    <citation type="submission" date="2018-07" db="EMBL/GenBank/DDBJ databases">
        <authorList>
            <person name="Quirk P.G."/>
            <person name="Krulwich T.A."/>
        </authorList>
    </citation>
    <scope>NUCLEOTIDE SEQUENCE</scope>
</reference>
<dbReference type="PANTHER" id="PTHR19848">
    <property type="entry name" value="WD40 REPEAT PROTEIN"/>
    <property type="match status" value="1"/>
</dbReference>
<proteinExistence type="predicted"/>
<dbReference type="EMBL" id="UFQT01000123">
    <property type="protein sequence ID" value="SSX20448.1"/>
    <property type="molecule type" value="Genomic_DNA"/>
</dbReference>
<gene>
    <name evidence="4" type="primary">CSON001507</name>
</gene>
<feature type="repeat" description="WD" evidence="3">
    <location>
        <begin position="383"/>
        <end position="415"/>
    </location>
</feature>
<dbReference type="PROSITE" id="PS50294">
    <property type="entry name" value="WD_REPEATS_REGION"/>
    <property type="match status" value="6"/>
</dbReference>
<dbReference type="InterPro" id="IPR019775">
    <property type="entry name" value="WD40_repeat_CS"/>
</dbReference>
<dbReference type="InterPro" id="IPR001680">
    <property type="entry name" value="WD40_rpt"/>
</dbReference>
<dbReference type="PRINTS" id="PR00320">
    <property type="entry name" value="GPROTEINBRPT"/>
</dbReference>
<feature type="repeat" description="WD" evidence="3">
    <location>
        <begin position="172"/>
        <end position="213"/>
    </location>
</feature>
<evidence type="ECO:0000313" key="5">
    <source>
        <dbReference type="EMBL" id="SSX20448.1"/>
    </source>
</evidence>
<dbReference type="CDD" id="cd00200">
    <property type="entry name" value="WD40"/>
    <property type="match status" value="1"/>
</dbReference>
<dbReference type="EMBL" id="UFQS01000123">
    <property type="protein sequence ID" value="SSX00068.1"/>
    <property type="molecule type" value="Genomic_DNA"/>
</dbReference>
<feature type="repeat" description="WD" evidence="3">
    <location>
        <begin position="341"/>
        <end position="382"/>
    </location>
</feature>
<dbReference type="SUPFAM" id="SSF50978">
    <property type="entry name" value="WD40 repeat-like"/>
    <property type="match status" value="1"/>
</dbReference>
<dbReference type="OMA" id="TCKLWEA"/>
<evidence type="ECO:0000256" key="3">
    <source>
        <dbReference type="PROSITE-ProRule" id="PRU00221"/>
    </source>
</evidence>
<dbReference type="PROSITE" id="PS50082">
    <property type="entry name" value="WD_REPEATS_2"/>
    <property type="match status" value="8"/>
</dbReference>
<feature type="repeat" description="WD" evidence="3">
    <location>
        <begin position="214"/>
        <end position="255"/>
    </location>
</feature>